<evidence type="ECO:0000313" key="3">
    <source>
        <dbReference type="Proteomes" id="UP000507245"/>
    </source>
</evidence>
<sequence length="177" mass="20472">MKGLDDGQSKVEKSRKVQLKAKPLVLKSQVVTKVVLPPKVDEKKENAHEMVEDVRDKPQTREDKPKVEDVEEDQVMVDAQILEAKEKAEHTLANDEELYREDEECGDEEYFEELTEEVLEQLVNERKEEMAELDSELKPGQPNSMDEDVFDEVESMVHIREPKEIKVTRELPKAEVA</sequence>
<name>A0A6J5Y6Y4_PRUAR</name>
<keyword evidence="3" id="KW-1185">Reference proteome</keyword>
<proteinExistence type="predicted"/>
<evidence type="ECO:0000256" key="1">
    <source>
        <dbReference type="SAM" id="MobiDB-lite"/>
    </source>
</evidence>
<feature type="region of interest" description="Disordered" evidence="1">
    <location>
        <begin position="40"/>
        <end position="74"/>
    </location>
</feature>
<gene>
    <name evidence="2" type="ORF">ORAREDHAP_LOCUS48800</name>
</gene>
<reference evidence="3" key="1">
    <citation type="journal article" date="2020" name="Genome Biol.">
        <title>Gamete binning: chromosome-level and haplotype-resolved genome assembly enabled by high-throughput single-cell sequencing of gamete genomes.</title>
        <authorList>
            <person name="Campoy J.A."/>
            <person name="Sun H."/>
            <person name="Goel M."/>
            <person name="Jiao W.-B."/>
            <person name="Folz-Donahue K."/>
            <person name="Wang N."/>
            <person name="Rubio M."/>
            <person name="Liu C."/>
            <person name="Kukat C."/>
            <person name="Ruiz D."/>
            <person name="Huettel B."/>
            <person name="Schneeberger K."/>
        </authorList>
    </citation>
    <scope>NUCLEOTIDE SEQUENCE [LARGE SCALE GENOMIC DNA]</scope>
    <source>
        <strain evidence="3">cv. Rojo Pasion</strain>
    </source>
</reference>
<accession>A0A6J5Y6Y4</accession>
<feature type="compositionally biased region" description="Basic and acidic residues" evidence="1">
    <location>
        <begin position="40"/>
        <end position="68"/>
    </location>
</feature>
<dbReference type="AlphaFoldDB" id="A0A6J5Y6Y4"/>
<evidence type="ECO:0000313" key="2">
    <source>
        <dbReference type="EMBL" id="CAB4320183.1"/>
    </source>
</evidence>
<protein>
    <submittedName>
        <fullName evidence="2">Uncharacterized protein</fullName>
    </submittedName>
</protein>
<organism evidence="2 3">
    <name type="scientific">Prunus armeniaca</name>
    <name type="common">Apricot</name>
    <name type="synonym">Armeniaca vulgaris</name>
    <dbReference type="NCBI Taxonomy" id="36596"/>
    <lineage>
        <taxon>Eukaryota</taxon>
        <taxon>Viridiplantae</taxon>
        <taxon>Streptophyta</taxon>
        <taxon>Embryophyta</taxon>
        <taxon>Tracheophyta</taxon>
        <taxon>Spermatophyta</taxon>
        <taxon>Magnoliopsida</taxon>
        <taxon>eudicotyledons</taxon>
        <taxon>Gunneridae</taxon>
        <taxon>Pentapetalae</taxon>
        <taxon>rosids</taxon>
        <taxon>fabids</taxon>
        <taxon>Rosales</taxon>
        <taxon>Rosaceae</taxon>
        <taxon>Amygdaloideae</taxon>
        <taxon>Amygdaleae</taxon>
        <taxon>Prunus</taxon>
    </lineage>
</organism>
<dbReference type="Proteomes" id="UP000507245">
    <property type="component" value="Unassembled WGS sequence"/>
</dbReference>
<dbReference type="EMBL" id="CAEKKB010000008">
    <property type="protein sequence ID" value="CAB4320183.1"/>
    <property type="molecule type" value="Genomic_DNA"/>
</dbReference>